<dbReference type="EMBL" id="CP055900">
    <property type="protein sequence ID" value="QKX59469.1"/>
    <property type="molecule type" value="Genomic_DNA"/>
</dbReference>
<keyword evidence="4" id="KW-1185">Reference proteome</keyword>
<feature type="region of interest" description="Disordered" evidence="1">
    <location>
        <begin position="227"/>
        <end position="250"/>
    </location>
</feature>
<reference evidence="4" key="1">
    <citation type="submission" date="2020-06" db="EMBL/GenBank/DDBJ databases">
        <title>A chromosome-scale genome assembly of Talaromyces rugulosus W13939.</title>
        <authorList>
            <person name="Wang B."/>
            <person name="Guo L."/>
            <person name="Ye K."/>
            <person name="Wang L."/>
        </authorList>
    </citation>
    <scope>NUCLEOTIDE SEQUENCE [LARGE SCALE GENOMIC DNA]</scope>
    <source>
        <strain evidence="4">W13939</strain>
    </source>
</reference>
<dbReference type="Proteomes" id="UP000509510">
    <property type="component" value="Chromosome III"/>
</dbReference>
<protein>
    <submittedName>
        <fullName evidence="3">Uncharacterized protein</fullName>
    </submittedName>
</protein>
<feature type="transmembrane region" description="Helical" evidence="2">
    <location>
        <begin position="467"/>
        <end position="487"/>
    </location>
</feature>
<name>A0A7H8QZC5_TALRU</name>
<dbReference type="GeneID" id="55994098"/>
<keyword evidence="2" id="KW-0812">Transmembrane</keyword>
<organism evidence="3 4">
    <name type="scientific">Talaromyces rugulosus</name>
    <name type="common">Penicillium rugulosum</name>
    <dbReference type="NCBI Taxonomy" id="121627"/>
    <lineage>
        <taxon>Eukaryota</taxon>
        <taxon>Fungi</taxon>
        <taxon>Dikarya</taxon>
        <taxon>Ascomycota</taxon>
        <taxon>Pezizomycotina</taxon>
        <taxon>Eurotiomycetes</taxon>
        <taxon>Eurotiomycetidae</taxon>
        <taxon>Eurotiales</taxon>
        <taxon>Trichocomaceae</taxon>
        <taxon>Talaromyces</taxon>
        <taxon>Talaromyces sect. Islandici</taxon>
    </lineage>
</organism>
<feature type="compositionally biased region" description="Pro residues" evidence="1">
    <location>
        <begin position="1"/>
        <end position="10"/>
    </location>
</feature>
<feature type="compositionally biased region" description="Acidic residues" evidence="1">
    <location>
        <begin position="41"/>
        <end position="52"/>
    </location>
</feature>
<dbReference type="RefSeq" id="XP_035345647.1">
    <property type="nucleotide sequence ID" value="XM_035489754.1"/>
</dbReference>
<evidence type="ECO:0000256" key="1">
    <source>
        <dbReference type="SAM" id="MobiDB-lite"/>
    </source>
</evidence>
<evidence type="ECO:0000256" key="2">
    <source>
        <dbReference type="SAM" id="Phobius"/>
    </source>
</evidence>
<dbReference type="AlphaFoldDB" id="A0A7H8QZC5"/>
<keyword evidence="2" id="KW-0472">Membrane</keyword>
<dbReference type="KEGG" id="trg:TRUGW13939_06603"/>
<dbReference type="OrthoDB" id="4500628at2759"/>
<evidence type="ECO:0000313" key="3">
    <source>
        <dbReference type="EMBL" id="QKX59469.1"/>
    </source>
</evidence>
<accession>A0A7H8QZC5</accession>
<sequence>MENTNKPPPVQVRRPLYIRRSKPEIKSHIPPLSGELSSEKEVEEDENDDDDQFCPQTLPEAQTVTKTAEAFDLEAGFERHLESFGVKEQQPPETQHFISPQYLSREFILKYAESPPEVSFWSRFALFRKLRICKGIIMTPILQKIVPLLWPKPPKGYKRITWLSALGRPLYIDVKEIVDGAAQRLQERFESYVVNGPSSRSPSSSGTSVSLDHITNPAAVHIREGASTSSLVDGTRNSSPRTDISDHGTTLPSNERRYLLLCFSTHKSETFRQIDVTDLPNDQYLFRYIHDAYCEIRNEECWYSKVALLNSLRLPTWMISVLGGLHFYTPKNANFVSFSLLPLWTTPSPVNIKSPSLPPEVEITVHRNWHYHPCPREVEDFQINQTFLLHLFEPGHAFLDDAWLELFPKKLRSKLVYESGKITVAWGIQIVEGLNAIAIAWMLCLIFIISVILAVIYAACTKDVGGAFTLAAWLVATSTLWTVYFQLR</sequence>
<evidence type="ECO:0000313" key="4">
    <source>
        <dbReference type="Proteomes" id="UP000509510"/>
    </source>
</evidence>
<proteinExistence type="predicted"/>
<feature type="region of interest" description="Disordered" evidence="1">
    <location>
        <begin position="1"/>
        <end position="55"/>
    </location>
</feature>
<feature type="transmembrane region" description="Helical" evidence="2">
    <location>
        <begin position="438"/>
        <end position="460"/>
    </location>
</feature>
<gene>
    <name evidence="3" type="ORF">TRUGW13939_06603</name>
</gene>
<keyword evidence="2" id="KW-1133">Transmembrane helix</keyword>